<dbReference type="EMBL" id="SMAN01000033">
    <property type="protein sequence ID" value="TCT16701.1"/>
    <property type="molecule type" value="Genomic_DNA"/>
</dbReference>
<sequence length="155" mass="18590">MFWKRKKKEKTPSPEETLPVRHVSIDELREAVHKYADSLPKGVQLSVIINEDLTMNYELLAPFLKAIPKETYYMSRETYEIFEEKDKQLAEELDMIQKAVDKYVQQKKELPVIEGDPYHRVSYLKLEKLNLLPYRPDRDFYITDEEFLITHRKPQ</sequence>
<dbReference type="OrthoDB" id="2352834at2"/>
<accession>A0A4R3MNA4</accession>
<proteinExistence type="predicted"/>
<name>A0A4R3MNA4_9BACI</name>
<reference evidence="1 2" key="1">
    <citation type="submission" date="2019-03" db="EMBL/GenBank/DDBJ databases">
        <title>Genomic Encyclopedia of Type Strains, Phase IV (KMG-IV): sequencing the most valuable type-strain genomes for metagenomic binning, comparative biology and taxonomic classification.</title>
        <authorList>
            <person name="Goeker M."/>
        </authorList>
    </citation>
    <scope>NUCLEOTIDE SEQUENCE [LARGE SCALE GENOMIC DNA]</scope>
    <source>
        <strain evidence="1 2">DSM 25894</strain>
    </source>
</reference>
<dbReference type="Proteomes" id="UP000294650">
    <property type="component" value="Unassembled WGS sequence"/>
</dbReference>
<dbReference type="RefSeq" id="WP_132373169.1">
    <property type="nucleotide sequence ID" value="NZ_SMAN01000033.1"/>
</dbReference>
<dbReference type="Pfam" id="PF13075">
    <property type="entry name" value="DUF3939"/>
    <property type="match status" value="1"/>
</dbReference>
<protein>
    <submittedName>
        <fullName evidence="1">Uncharacterized protein DUF3939</fullName>
    </submittedName>
</protein>
<comment type="caution">
    <text evidence="1">The sequence shown here is derived from an EMBL/GenBank/DDBJ whole genome shotgun (WGS) entry which is preliminary data.</text>
</comment>
<organism evidence="1 2">
    <name type="scientific">Melghiribacillus thermohalophilus</name>
    <dbReference type="NCBI Taxonomy" id="1324956"/>
    <lineage>
        <taxon>Bacteria</taxon>
        <taxon>Bacillati</taxon>
        <taxon>Bacillota</taxon>
        <taxon>Bacilli</taxon>
        <taxon>Bacillales</taxon>
        <taxon>Bacillaceae</taxon>
        <taxon>Melghiribacillus</taxon>
    </lineage>
</organism>
<evidence type="ECO:0000313" key="2">
    <source>
        <dbReference type="Proteomes" id="UP000294650"/>
    </source>
</evidence>
<dbReference type="AlphaFoldDB" id="A0A4R3MNA4"/>
<keyword evidence="2" id="KW-1185">Reference proteome</keyword>
<gene>
    <name evidence="1" type="ORF">EDD68_13318</name>
</gene>
<evidence type="ECO:0000313" key="1">
    <source>
        <dbReference type="EMBL" id="TCT16701.1"/>
    </source>
</evidence>
<dbReference type="InterPro" id="IPR025071">
    <property type="entry name" value="DUF3939"/>
</dbReference>